<protein>
    <submittedName>
        <fullName evidence="3">Uncharacterized protein</fullName>
    </submittedName>
</protein>
<feature type="region of interest" description="Disordered" evidence="1">
    <location>
        <begin position="268"/>
        <end position="304"/>
    </location>
</feature>
<gene>
    <name evidence="3" type="ORF">FA14DRAFT_153830</name>
</gene>
<keyword evidence="2" id="KW-0732">Signal</keyword>
<keyword evidence="4" id="KW-1185">Reference proteome</keyword>
<dbReference type="GeneID" id="37019411"/>
<dbReference type="RefSeq" id="XP_025358811.1">
    <property type="nucleotide sequence ID" value="XM_025497630.1"/>
</dbReference>
<dbReference type="AlphaFoldDB" id="A0A316VLK1"/>
<organism evidence="3 4">
    <name type="scientific">Meira miltonrushii</name>
    <dbReference type="NCBI Taxonomy" id="1280837"/>
    <lineage>
        <taxon>Eukaryota</taxon>
        <taxon>Fungi</taxon>
        <taxon>Dikarya</taxon>
        <taxon>Basidiomycota</taxon>
        <taxon>Ustilaginomycotina</taxon>
        <taxon>Exobasidiomycetes</taxon>
        <taxon>Exobasidiales</taxon>
        <taxon>Brachybasidiaceae</taxon>
        <taxon>Meira</taxon>
    </lineage>
</organism>
<dbReference type="Proteomes" id="UP000245771">
    <property type="component" value="Unassembled WGS sequence"/>
</dbReference>
<reference evidence="3 4" key="1">
    <citation type="journal article" date="2018" name="Mol. Biol. Evol.">
        <title>Broad Genomic Sampling Reveals a Smut Pathogenic Ancestry of the Fungal Clade Ustilaginomycotina.</title>
        <authorList>
            <person name="Kijpornyongpan T."/>
            <person name="Mondo S.J."/>
            <person name="Barry K."/>
            <person name="Sandor L."/>
            <person name="Lee J."/>
            <person name="Lipzen A."/>
            <person name="Pangilinan J."/>
            <person name="LaButti K."/>
            <person name="Hainaut M."/>
            <person name="Henrissat B."/>
            <person name="Grigoriev I.V."/>
            <person name="Spatafora J.W."/>
            <person name="Aime M.C."/>
        </authorList>
    </citation>
    <scope>NUCLEOTIDE SEQUENCE [LARGE SCALE GENOMIC DNA]</scope>
    <source>
        <strain evidence="3 4">MCA 3882</strain>
    </source>
</reference>
<proteinExistence type="predicted"/>
<feature type="chain" id="PRO_5016234361" evidence="2">
    <location>
        <begin position="25"/>
        <end position="372"/>
    </location>
</feature>
<feature type="compositionally biased region" description="Basic residues" evidence="1">
    <location>
        <begin position="272"/>
        <end position="281"/>
    </location>
</feature>
<evidence type="ECO:0000256" key="1">
    <source>
        <dbReference type="SAM" id="MobiDB-lite"/>
    </source>
</evidence>
<dbReference type="InParanoid" id="A0A316VLK1"/>
<feature type="signal peptide" evidence="2">
    <location>
        <begin position="1"/>
        <end position="24"/>
    </location>
</feature>
<evidence type="ECO:0000313" key="3">
    <source>
        <dbReference type="EMBL" id="PWN38509.1"/>
    </source>
</evidence>
<feature type="region of interest" description="Disordered" evidence="1">
    <location>
        <begin position="136"/>
        <end position="180"/>
    </location>
</feature>
<evidence type="ECO:0000256" key="2">
    <source>
        <dbReference type="SAM" id="SignalP"/>
    </source>
</evidence>
<name>A0A316VLK1_9BASI</name>
<evidence type="ECO:0000313" key="4">
    <source>
        <dbReference type="Proteomes" id="UP000245771"/>
    </source>
</evidence>
<sequence length="372" mass="42758">MFAYKSLISMLVMVSALTASMSSAQSIPIHPEDAGKLAKNETSNPLVIAEHPNEVHPVQAPIPAEVPFRTKKQKENAHHRRMVHYVIHSALESELEDLLDAAFDESMITHEDVADVQKCIGKPILTHFTKCLTNSEEREKARKGKKEEAHPPHIVDPNHKPANGTKHEPKHMAEMKDQKASDEKNDAEAMALLLHPDVIQCLTHPEVKRISLCIEDQTFMIIEDNLDLIEDFEDMETDHTNFDDMEKLDELKELEEVEKLKELQELEQVEQHHHRHHHHGSSHHDHAHSNHHPHHGVRSDHDNVEERKWKELELMEAGFKPTKSTLPMDEHFRRDSFQSPAEKGHMVLEKRKFGYGPDWATLVGKRDVHPLP</sequence>
<dbReference type="EMBL" id="KZ819602">
    <property type="protein sequence ID" value="PWN38509.1"/>
    <property type="molecule type" value="Genomic_DNA"/>
</dbReference>
<accession>A0A316VLK1</accession>